<evidence type="ECO:0000256" key="1">
    <source>
        <dbReference type="PROSITE-ProRule" id="PRU00023"/>
    </source>
</evidence>
<protein>
    <submittedName>
        <fullName evidence="3">Uncharacterized protein</fullName>
    </submittedName>
</protein>
<accession>A0A1Y1HR64</accession>
<sequence>MPQPSERPAWTAPLTYAVFSGNCPVVEWHLTRGADPDCRYIYPNPGGYEPYPSLSSWPVLYAATWKDASMLRCLLEHGASVHVARRPLMDRWGFGGPEVYDRVPNVLTPLHLAAYHRRYHGIRLLVFYGADFRRKCDLEEPGCRGRYMVEFNASGTARDAVITGLTIEHAVKSTATTEWQDDHLHENAFTYALEEYGGMQSFLSQVSILRDSFWPAGKPDEAFEDAHGDGCQRDTRQDTGDSRMVRI</sequence>
<dbReference type="SUPFAM" id="SSF48403">
    <property type="entry name" value="Ankyrin repeat"/>
    <property type="match status" value="1"/>
</dbReference>
<keyword evidence="4" id="KW-1185">Reference proteome</keyword>
<dbReference type="Pfam" id="PF00023">
    <property type="entry name" value="Ank"/>
    <property type="match status" value="1"/>
</dbReference>
<evidence type="ECO:0000313" key="3">
    <source>
        <dbReference type="EMBL" id="GAQ79669.1"/>
    </source>
</evidence>
<dbReference type="AlphaFoldDB" id="A0A1Y1HR64"/>
<dbReference type="InterPro" id="IPR002110">
    <property type="entry name" value="Ankyrin_rpt"/>
</dbReference>
<dbReference type="Proteomes" id="UP000054558">
    <property type="component" value="Unassembled WGS sequence"/>
</dbReference>
<keyword evidence="1" id="KW-0040">ANK repeat</keyword>
<evidence type="ECO:0000256" key="2">
    <source>
        <dbReference type="SAM" id="MobiDB-lite"/>
    </source>
</evidence>
<dbReference type="PROSITE" id="PS50088">
    <property type="entry name" value="ANK_REPEAT"/>
    <property type="match status" value="1"/>
</dbReference>
<reference evidence="3 4" key="1">
    <citation type="journal article" date="2014" name="Nat. Commun.">
        <title>Klebsormidium flaccidum genome reveals primary factors for plant terrestrial adaptation.</title>
        <authorList>
            <person name="Hori K."/>
            <person name="Maruyama F."/>
            <person name="Fujisawa T."/>
            <person name="Togashi T."/>
            <person name="Yamamoto N."/>
            <person name="Seo M."/>
            <person name="Sato S."/>
            <person name="Yamada T."/>
            <person name="Mori H."/>
            <person name="Tajima N."/>
            <person name="Moriyama T."/>
            <person name="Ikeuchi M."/>
            <person name="Watanabe M."/>
            <person name="Wada H."/>
            <person name="Kobayashi K."/>
            <person name="Saito M."/>
            <person name="Masuda T."/>
            <person name="Sasaki-Sekimoto Y."/>
            <person name="Mashiguchi K."/>
            <person name="Awai K."/>
            <person name="Shimojima M."/>
            <person name="Masuda S."/>
            <person name="Iwai M."/>
            <person name="Nobusawa T."/>
            <person name="Narise T."/>
            <person name="Kondo S."/>
            <person name="Saito H."/>
            <person name="Sato R."/>
            <person name="Murakawa M."/>
            <person name="Ihara Y."/>
            <person name="Oshima-Yamada Y."/>
            <person name="Ohtaka K."/>
            <person name="Satoh M."/>
            <person name="Sonobe K."/>
            <person name="Ishii M."/>
            <person name="Ohtani R."/>
            <person name="Kanamori-Sato M."/>
            <person name="Honoki R."/>
            <person name="Miyazaki D."/>
            <person name="Mochizuki H."/>
            <person name="Umetsu J."/>
            <person name="Higashi K."/>
            <person name="Shibata D."/>
            <person name="Kamiya Y."/>
            <person name="Sato N."/>
            <person name="Nakamura Y."/>
            <person name="Tabata S."/>
            <person name="Ida S."/>
            <person name="Kurokawa K."/>
            <person name="Ohta H."/>
        </authorList>
    </citation>
    <scope>NUCLEOTIDE SEQUENCE [LARGE SCALE GENOMIC DNA]</scope>
    <source>
        <strain evidence="3 4">NIES-2285</strain>
    </source>
</reference>
<dbReference type="PROSITE" id="PS50297">
    <property type="entry name" value="ANK_REP_REGION"/>
    <property type="match status" value="1"/>
</dbReference>
<dbReference type="Gene3D" id="1.25.40.20">
    <property type="entry name" value="Ankyrin repeat-containing domain"/>
    <property type="match status" value="1"/>
</dbReference>
<dbReference type="OrthoDB" id="539213at2759"/>
<dbReference type="SMART" id="SM00248">
    <property type="entry name" value="ANK"/>
    <property type="match status" value="3"/>
</dbReference>
<feature type="repeat" description="ANK" evidence="1">
    <location>
        <begin position="105"/>
        <end position="137"/>
    </location>
</feature>
<proteinExistence type="predicted"/>
<name>A0A1Y1HR64_KLENI</name>
<gene>
    <name evidence="3" type="ORF">KFL_000350230</name>
</gene>
<evidence type="ECO:0000313" key="4">
    <source>
        <dbReference type="Proteomes" id="UP000054558"/>
    </source>
</evidence>
<dbReference type="InterPro" id="IPR036770">
    <property type="entry name" value="Ankyrin_rpt-contain_sf"/>
</dbReference>
<feature type="region of interest" description="Disordered" evidence="2">
    <location>
        <begin position="221"/>
        <end position="247"/>
    </location>
</feature>
<dbReference type="EMBL" id="DF236984">
    <property type="protein sequence ID" value="GAQ79669.1"/>
    <property type="molecule type" value="Genomic_DNA"/>
</dbReference>
<organism evidence="3 4">
    <name type="scientific">Klebsormidium nitens</name>
    <name type="common">Green alga</name>
    <name type="synonym">Ulothrix nitens</name>
    <dbReference type="NCBI Taxonomy" id="105231"/>
    <lineage>
        <taxon>Eukaryota</taxon>
        <taxon>Viridiplantae</taxon>
        <taxon>Streptophyta</taxon>
        <taxon>Klebsormidiophyceae</taxon>
        <taxon>Klebsormidiales</taxon>
        <taxon>Klebsormidiaceae</taxon>
        <taxon>Klebsormidium</taxon>
    </lineage>
</organism>